<accession>A0AAV7YC19</accession>
<dbReference type="PANTHER" id="PTHR45774">
    <property type="entry name" value="BTB/POZ DOMAIN-CONTAINING"/>
    <property type="match status" value="1"/>
</dbReference>
<comment type="caution">
    <text evidence="2">The sequence shown here is derived from an EMBL/GenBank/DDBJ whole genome shotgun (WGS) entry which is preliminary data.</text>
</comment>
<dbReference type="Proteomes" id="UP001146793">
    <property type="component" value="Unassembled WGS sequence"/>
</dbReference>
<reference evidence="2" key="1">
    <citation type="submission" date="2022-08" db="EMBL/GenBank/DDBJ databases">
        <title>Novel sulphate-reducing endosymbionts in the free-living metamonad Anaeramoeba.</title>
        <authorList>
            <person name="Jerlstrom-Hultqvist J."/>
            <person name="Cepicka I."/>
            <person name="Gallot-Lavallee L."/>
            <person name="Salas-Leiva D."/>
            <person name="Curtis B.A."/>
            <person name="Zahonova K."/>
            <person name="Pipaliya S."/>
            <person name="Dacks J."/>
            <person name="Roger A.J."/>
        </authorList>
    </citation>
    <scope>NUCLEOTIDE SEQUENCE</scope>
    <source>
        <strain evidence="2">Busselton2</strain>
    </source>
</reference>
<organism evidence="2 3">
    <name type="scientific">Anaeramoeba flamelloides</name>
    <dbReference type="NCBI Taxonomy" id="1746091"/>
    <lineage>
        <taxon>Eukaryota</taxon>
        <taxon>Metamonada</taxon>
        <taxon>Anaeramoebidae</taxon>
        <taxon>Anaeramoeba</taxon>
    </lineage>
</organism>
<dbReference type="InterPro" id="IPR011705">
    <property type="entry name" value="BACK"/>
</dbReference>
<dbReference type="CDD" id="cd14733">
    <property type="entry name" value="BACK"/>
    <property type="match status" value="1"/>
</dbReference>
<proteinExistence type="predicted"/>
<dbReference type="InterPro" id="IPR011333">
    <property type="entry name" value="SKP1/BTB/POZ_sf"/>
</dbReference>
<dbReference type="SUPFAM" id="SSF54695">
    <property type="entry name" value="POZ domain"/>
    <property type="match status" value="1"/>
</dbReference>
<evidence type="ECO:0000313" key="3">
    <source>
        <dbReference type="Proteomes" id="UP001146793"/>
    </source>
</evidence>
<dbReference type="Pfam" id="PF00651">
    <property type="entry name" value="BTB"/>
    <property type="match status" value="1"/>
</dbReference>
<dbReference type="InterPro" id="IPR029062">
    <property type="entry name" value="Class_I_gatase-like"/>
</dbReference>
<evidence type="ECO:0000313" key="2">
    <source>
        <dbReference type="EMBL" id="KAJ3427347.1"/>
    </source>
</evidence>
<feature type="domain" description="BTB" evidence="1">
    <location>
        <begin position="19"/>
        <end position="92"/>
    </location>
</feature>
<evidence type="ECO:0000259" key="1">
    <source>
        <dbReference type="PROSITE" id="PS50097"/>
    </source>
</evidence>
<dbReference type="SMART" id="SM00225">
    <property type="entry name" value="BTB"/>
    <property type="match status" value="1"/>
</dbReference>
<protein>
    <submittedName>
        <fullName evidence="2">Btb (Poz) domain-containing 2a-related</fullName>
    </submittedName>
</protein>
<dbReference type="AlphaFoldDB" id="A0AAV7YC19"/>
<sequence length="506" mass="58074">MSITQEQILKTFINNRELADVKFFVGLSKTVFYGHKFVVALVSPYWKNLLYSKGWEKQRTRKLTELYLPDLSPIIFRSFLQFAYTRKVAIKDDLVFKLWEMSEKYEIDQLKQYCGEAFNRTLSNENCINYYQFSINRKLEEWSKVSLQYIEKHSDQILKNSDCFLGMGIETIKSILQLGQLSALETDILRSLISWSSHQKKVLQQSGKQAATVKSILQNFMPLIRIDLLDFEGLELLYEHGLIEKKSIFLRCMKLVKTHGIKVQPFTRSGLGLEDLRILLLVNCRRGVERINDLKNSIMSTGIQNVNIMNCETLIPTFEQMCQYDAIVLRNRNGAQLKSNIILGNDLARYVETGRGLVVIAINTLINNDSYRIKGRIQDEGFIPLQSGERIEKQGNQLGEILLPNHPIMKGVNTFRTKTYAHVIDTHNLNDGTLIAKWENGYPLISEKTKDDHGTVVCLNFHPISTHISTDCGKAWLQDSDGGKIIANSVTYVGMKYNQKINPQKN</sequence>
<dbReference type="PROSITE" id="PS50097">
    <property type="entry name" value="BTB"/>
    <property type="match status" value="1"/>
</dbReference>
<dbReference type="PANTHER" id="PTHR45774:SF3">
    <property type="entry name" value="BTB (POZ) DOMAIN-CONTAINING 2B-RELATED"/>
    <property type="match status" value="1"/>
</dbReference>
<dbReference type="Gene3D" id="1.25.40.420">
    <property type="match status" value="1"/>
</dbReference>
<name>A0AAV7YC19_9EUKA</name>
<gene>
    <name evidence="2" type="ORF">M0812_26930</name>
</gene>
<dbReference type="InterPro" id="IPR000210">
    <property type="entry name" value="BTB/POZ_dom"/>
</dbReference>
<dbReference type="EMBL" id="JANTQA010000063">
    <property type="protein sequence ID" value="KAJ3427347.1"/>
    <property type="molecule type" value="Genomic_DNA"/>
</dbReference>
<dbReference type="Pfam" id="PF07707">
    <property type="entry name" value="BACK"/>
    <property type="match status" value="1"/>
</dbReference>
<dbReference type="SUPFAM" id="SSF52317">
    <property type="entry name" value="Class I glutamine amidotransferase-like"/>
    <property type="match status" value="1"/>
</dbReference>
<dbReference type="Gene3D" id="3.30.710.10">
    <property type="entry name" value="Potassium Channel Kv1.1, Chain A"/>
    <property type="match status" value="1"/>
</dbReference>